<organism evidence="3 4">
    <name type="scientific">Massilia agrisoli</name>
    <dbReference type="NCBI Taxonomy" id="2892444"/>
    <lineage>
        <taxon>Bacteria</taxon>
        <taxon>Pseudomonadati</taxon>
        <taxon>Pseudomonadota</taxon>
        <taxon>Betaproteobacteria</taxon>
        <taxon>Burkholderiales</taxon>
        <taxon>Oxalobacteraceae</taxon>
        <taxon>Telluria group</taxon>
        <taxon>Massilia</taxon>
    </lineage>
</organism>
<dbReference type="PANTHER" id="PTHR32060">
    <property type="entry name" value="TAIL-SPECIFIC PROTEASE"/>
    <property type="match status" value="1"/>
</dbReference>
<dbReference type="Proteomes" id="UP001198701">
    <property type="component" value="Unassembled WGS sequence"/>
</dbReference>
<comment type="caution">
    <text evidence="3">The sequence shown here is derived from an EMBL/GenBank/DDBJ whole genome shotgun (WGS) entry which is preliminary data.</text>
</comment>
<dbReference type="Gene3D" id="3.90.226.10">
    <property type="entry name" value="2-enoyl-CoA Hydratase, Chain A, domain 1"/>
    <property type="match status" value="1"/>
</dbReference>
<dbReference type="Gene3D" id="3.30.750.44">
    <property type="match status" value="1"/>
</dbReference>
<dbReference type="Pfam" id="PF03572">
    <property type="entry name" value="Peptidase_S41"/>
    <property type="match status" value="1"/>
</dbReference>
<feature type="domain" description="Tail specific protease" evidence="2">
    <location>
        <begin position="213"/>
        <end position="424"/>
    </location>
</feature>
<dbReference type="EMBL" id="JAJHPV010000021">
    <property type="protein sequence ID" value="MCC6073135.1"/>
    <property type="molecule type" value="Genomic_DNA"/>
</dbReference>
<dbReference type="CDD" id="cd07563">
    <property type="entry name" value="Peptidase_S41_IRBP"/>
    <property type="match status" value="1"/>
</dbReference>
<evidence type="ECO:0000313" key="3">
    <source>
        <dbReference type="EMBL" id="MCC6073135.1"/>
    </source>
</evidence>
<dbReference type="InterPro" id="IPR005151">
    <property type="entry name" value="Tail-specific_protease"/>
</dbReference>
<dbReference type="SMART" id="SM00245">
    <property type="entry name" value="TSPc"/>
    <property type="match status" value="1"/>
</dbReference>
<keyword evidence="4" id="KW-1185">Reference proteome</keyword>
<reference evidence="3 4" key="1">
    <citation type="submission" date="2021-11" db="EMBL/GenBank/DDBJ databases">
        <authorList>
            <person name="Huq M.A."/>
        </authorList>
    </citation>
    <scope>NUCLEOTIDE SEQUENCE [LARGE SCALE GENOMIC DNA]</scope>
    <source>
        <strain evidence="3 4">MAHUQ-52</strain>
    </source>
</reference>
<evidence type="ECO:0000259" key="2">
    <source>
        <dbReference type="SMART" id="SM00245"/>
    </source>
</evidence>
<evidence type="ECO:0000313" key="4">
    <source>
        <dbReference type="Proteomes" id="UP001198701"/>
    </source>
</evidence>
<accession>A0ABS8J0W8</accession>
<keyword evidence="1" id="KW-0732">Signal</keyword>
<dbReference type="SUPFAM" id="SSF52096">
    <property type="entry name" value="ClpP/crotonase"/>
    <property type="match status" value="1"/>
</dbReference>
<dbReference type="InterPro" id="IPR029045">
    <property type="entry name" value="ClpP/crotonase-like_dom_sf"/>
</dbReference>
<dbReference type="PANTHER" id="PTHR32060:SF30">
    <property type="entry name" value="CARBOXY-TERMINAL PROCESSING PROTEASE CTPA"/>
    <property type="match status" value="1"/>
</dbReference>
<feature type="chain" id="PRO_5045168771" description="Tail specific protease domain-containing protein" evidence="1">
    <location>
        <begin position="21"/>
        <end position="447"/>
    </location>
</feature>
<evidence type="ECO:0000256" key="1">
    <source>
        <dbReference type="SAM" id="SignalP"/>
    </source>
</evidence>
<protein>
    <recommendedName>
        <fullName evidence="2">Tail specific protease domain-containing protein</fullName>
    </recommendedName>
</protein>
<dbReference type="InterPro" id="IPR028204">
    <property type="entry name" value="Tricorn_C1"/>
</dbReference>
<sequence>MVRKFILAAALAALSSPGFAAADQLEARLFNSAALASPYKADISDDEKVAGLSKFWSEVKYNFVFVDKLKEIDWDQQYLNYLPKVRATRSTAEYYRVLMELCARLGDGHTNVYPAKEVWDRDLARPLIKTRLMEGRVMVRDVLDAGLRAQGVAPGVEIVAVDGEPVTAYAQREIAPYQSASTKQDLDVRTYAYGFLVGAIDKRPNVRFRDASGKTFELPVQRHGIAGMMKVLTPAAPFEFRMLPGDVAYVALNTFNSDETADKFIAAFDKIAQSKALVIDLRDNGGGNSNVGFRVLATLTDKQFETGKWETRNYLPTYRAWGKPMPNFGQADENWQPDLKHQYAKPVIVLSSAATYSAAEDFLVAFDAMKRGTIVGEASGGSTGQPLMISLPGGGSARIVSKRDTYPDGKPFVGVGIQPNIQVSPTVADLRKGRDTVLEAALLTLRK</sequence>
<dbReference type="RefSeq" id="WP_229434252.1">
    <property type="nucleotide sequence ID" value="NZ_JAJHPV010000021.1"/>
</dbReference>
<gene>
    <name evidence="3" type="ORF">LMJ30_19575</name>
</gene>
<proteinExistence type="predicted"/>
<name>A0ABS8J0W8_9BURK</name>
<dbReference type="Pfam" id="PF14684">
    <property type="entry name" value="Tricorn_C1"/>
    <property type="match status" value="1"/>
</dbReference>
<feature type="signal peptide" evidence="1">
    <location>
        <begin position="1"/>
        <end position="20"/>
    </location>
</feature>